<name>A0AAN7GHS5_QUERU</name>
<keyword evidence="2" id="KW-1133">Transmembrane helix</keyword>
<organism evidence="3 4">
    <name type="scientific">Quercus rubra</name>
    <name type="common">Northern red oak</name>
    <name type="synonym">Quercus borealis</name>
    <dbReference type="NCBI Taxonomy" id="3512"/>
    <lineage>
        <taxon>Eukaryota</taxon>
        <taxon>Viridiplantae</taxon>
        <taxon>Streptophyta</taxon>
        <taxon>Embryophyta</taxon>
        <taxon>Tracheophyta</taxon>
        <taxon>Spermatophyta</taxon>
        <taxon>Magnoliopsida</taxon>
        <taxon>eudicotyledons</taxon>
        <taxon>Gunneridae</taxon>
        <taxon>Pentapetalae</taxon>
        <taxon>rosids</taxon>
        <taxon>fabids</taxon>
        <taxon>Fagales</taxon>
        <taxon>Fagaceae</taxon>
        <taxon>Quercus</taxon>
    </lineage>
</organism>
<keyword evidence="2" id="KW-0812">Transmembrane</keyword>
<feature type="compositionally biased region" description="Pro residues" evidence="1">
    <location>
        <begin position="67"/>
        <end position="90"/>
    </location>
</feature>
<dbReference type="AlphaFoldDB" id="A0AAN7GHS5"/>
<keyword evidence="2" id="KW-0472">Membrane</keyword>
<feature type="region of interest" description="Disordered" evidence="1">
    <location>
        <begin position="64"/>
        <end position="93"/>
    </location>
</feature>
<dbReference type="Proteomes" id="UP001324115">
    <property type="component" value="Unassembled WGS sequence"/>
</dbReference>
<evidence type="ECO:0000313" key="4">
    <source>
        <dbReference type="Proteomes" id="UP001324115"/>
    </source>
</evidence>
<evidence type="ECO:0000256" key="2">
    <source>
        <dbReference type="SAM" id="Phobius"/>
    </source>
</evidence>
<evidence type="ECO:0000256" key="1">
    <source>
        <dbReference type="SAM" id="MobiDB-lite"/>
    </source>
</evidence>
<reference evidence="3 4" key="1">
    <citation type="journal article" date="2023" name="G3 (Bethesda)">
        <title>A haplotype-resolved chromosome-scale genome for Quercus rubra L. provides insights into the genetics of adaptive traits for red oak species.</title>
        <authorList>
            <person name="Kapoor B."/>
            <person name="Jenkins J."/>
            <person name="Schmutz J."/>
            <person name="Zhebentyayeva T."/>
            <person name="Kuelheim C."/>
            <person name="Coggeshall M."/>
            <person name="Heim C."/>
            <person name="Lasky J.R."/>
            <person name="Leites L."/>
            <person name="Islam-Faridi N."/>
            <person name="Romero-Severson J."/>
            <person name="DeLeo V.L."/>
            <person name="Lucas S.M."/>
            <person name="Lazic D."/>
            <person name="Gailing O."/>
            <person name="Carlson J."/>
            <person name="Staton M."/>
        </authorList>
    </citation>
    <scope>NUCLEOTIDE SEQUENCE [LARGE SCALE GENOMIC DNA]</scope>
    <source>
        <strain evidence="3">Pseudo-F2</strain>
    </source>
</reference>
<comment type="caution">
    <text evidence="3">The sequence shown here is derived from an EMBL/GenBank/DDBJ whole genome shotgun (WGS) entry which is preliminary data.</text>
</comment>
<proteinExistence type="predicted"/>
<keyword evidence="4" id="KW-1185">Reference proteome</keyword>
<evidence type="ECO:0000313" key="3">
    <source>
        <dbReference type="EMBL" id="KAK4608300.1"/>
    </source>
</evidence>
<gene>
    <name evidence="3" type="ORF">RGQ29_001921</name>
</gene>
<sequence length="100" mass="10860">MDALGDSRHWPHVIYAMAFCLIATNVVADKSYFFGWPHLPFFPPKFPLPRPPFLPLPKCPSLVPPKSLSPPPPPSPSPLPPPPKSPPSPPVLSGGVRILI</sequence>
<feature type="transmembrane region" description="Helical" evidence="2">
    <location>
        <begin position="12"/>
        <end position="28"/>
    </location>
</feature>
<dbReference type="EMBL" id="JAXUIC010000001">
    <property type="protein sequence ID" value="KAK4608300.1"/>
    <property type="molecule type" value="Genomic_DNA"/>
</dbReference>
<accession>A0AAN7GHS5</accession>
<protein>
    <submittedName>
        <fullName evidence="3">Uncharacterized protein</fullName>
    </submittedName>
</protein>